<dbReference type="OrthoDB" id="2622069at2759"/>
<organism evidence="2">
    <name type="scientific">Serpula lacrymans var. lacrymans (strain S7.3)</name>
    <name type="common">Dry rot fungus</name>
    <dbReference type="NCBI Taxonomy" id="936435"/>
    <lineage>
        <taxon>Eukaryota</taxon>
        <taxon>Fungi</taxon>
        <taxon>Dikarya</taxon>
        <taxon>Basidiomycota</taxon>
        <taxon>Agaricomycotina</taxon>
        <taxon>Agaricomycetes</taxon>
        <taxon>Agaricomycetidae</taxon>
        <taxon>Boletales</taxon>
        <taxon>Coniophorineae</taxon>
        <taxon>Serpulaceae</taxon>
        <taxon>Serpula</taxon>
    </lineage>
</organism>
<keyword evidence="2" id="KW-1185">Reference proteome</keyword>
<reference evidence="2" key="1">
    <citation type="journal article" date="2011" name="Science">
        <title>The plant cell wall-decomposing machinery underlies the functional diversity of forest fungi.</title>
        <authorList>
            <person name="Eastwood D.C."/>
            <person name="Floudas D."/>
            <person name="Binder M."/>
            <person name="Majcherczyk A."/>
            <person name="Schneider P."/>
            <person name="Aerts A."/>
            <person name="Asiegbu F.O."/>
            <person name="Baker S.E."/>
            <person name="Barry K."/>
            <person name="Bendiksby M."/>
            <person name="Blumentritt M."/>
            <person name="Coutinho P.M."/>
            <person name="Cullen D."/>
            <person name="de Vries R.P."/>
            <person name="Gathman A."/>
            <person name="Goodell B."/>
            <person name="Henrissat B."/>
            <person name="Ihrmark K."/>
            <person name="Kauserud H."/>
            <person name="Kohler A."/>
            <person name="LaButti K."/>
            <person name="Lapidus A."/>
            <person name="Lavin J.L."/>
            <person name="Lee Y.-H."/>
            <person name="Lindquist E."/>
            <person name="Lilly W."/>
            <person name="Lucas S."/>
            <person name="Morin E."/>
            <person name="Murat C."/>
            <person name="Oguiza J.A."/>
            <person name="Park J."/>
            <person name="Pisabarro A.G."/>
            <person name="Riley R."/>
            <person name="Rosling A."/>
            <person name="Salamov A."/>
            <person name="Schmidt O."/>
            <person name="Schmutz J."/>
            <person name="Skrede I."/>
            <person name="Stenlid J."/>
            <person name="Wiebenga A."/>
            <person name="Xie X."/>
            <person name="Kuees U."/>
            <person name="Hibbett D.S."/>
            <person name="Hoffmeister D."/>
            <person name="Hoegberg N."/>
            <person name="Martin F."/>
            <person name="Grigoriev I.V."/>
            <person name="Watkinson S.C."/>
        </authorList>
    </citation>
    <scope>NUCLEOTIDE SEQUENCE [LARGE SCALE GENOMIC DNA]</scope>
    <source>
        <strain evidence="2">strain S7.3</strain>
    </source>
</reference>
<dbReference type="OMA" id="SNIECAL"/>
<evidence type="ECO:0000313" key="2">
    <source>
        <dbReference type="Proteomes" id="UP000008063"/>
    </source>
</evidence>
<dbReference type="EMBL" id="GL945481">
    <property type="protein sequence ID" value="EGN97754.1"/>
    <property type="molecule type" value="Genomic_DNA"/>
</dbReference>
<sequence>MFHSNIECALNDLVVSNKAITVANAFPVYMRVAGFTEVCHEAVTSFEHAMDKYPLITSKSPVVSAKQMRDLIQEYWLEKLGMFAKDLGGKLCSCAVCGKEIAIGQVTADTLDVLSERPRNKRSSKSKKVKRLSSHSYTEKSFDPYGPSTSALVI</sequence>
<dbReference type="Proteomes" id="UP000008063">
    <property type="component" value="Unassembled WGS sequence"/>
</dbReference>
<name>F8Q087_SERL3</name>
<dbReference type="InParanoid" id="F8Q087"/>
<protein>
    <submittedName>
        <fullName evidence="1">Uncharacterized protein</fullName>
    </submittedName>
</protein>
<accession>F8Q087</accession>
<evidence type="ECO:0000313" key="1">
    <source>
        <dbReference type="EMBL" id="EGN97754.1"/>
    </source>
</evidence>
<proteinExistence type="predicted"/>
<gene>
    <name evidence="1" type="ORF">SERLA73DRAFT_182486</name>
</gene>
<dbReference type="AlphaFoldDB" id="F8Q087"/>
<dbReference type="HOGENOM" id="CLU_143680_0_0_1"/>